<evidence type="ECO:0000256" key="2">
    <source>
        <dbReference type="SAM" id="Phobius"/>
    </source>
</evidence>
<keyword evidence="2" id="KW-1133">Transmembrane helix</keyword>
<feature type="coiled-coil region" evidence="1">
    <location>
        <begin position="192"/>
        <end position="249"/>
    </location>
</feature>
<accession>R0MG16</accession>
<proteinExistence type="predicted"/>
<keyword evidence="2" id="KW-0812">Transmembrane</keyword>
<dbReference type="EMBL" id="KB909836">
    <property type="protein sequence ID" value="EOB11708.1"/>
    <property type="molecule type" value="Genomic_DNA"/>
</dbReference>
<dbReference type="HOGENOM" id="CLU_1050080_0_0_1"/>
<keyword evidence="2" id="KW-0472">Membrane</keyword>
<dbReference type="AlphaFoldDB" id="R0MG16"/>
<name>R0MG16_NOSB1</name>
<protein>
    <submittedName>
        <fullName evidence="3">Uncharacterized protein</fullName>
    </submittedName>
</protein>
<gene>
    <name evidence="3" type="ORF">NBO_929g0006</name>
</gene>
<feature type="transmembrane region" description="Helical" evidence="2">
    <location>
        <begin position="20"/>
        <end position="38"/>
    </location>
</feature>
<evidence type="ECO:0000313" key="4">
    <source>
        <dbReference type="Proteomes" id="UP000016927"/>
    </source>
</evidence>
<evidence type="ECO:0000313" key="3">
    <source>
        <dbReference type="EMBL" id="EOB11708.1"/>
    </source>
</evidence>
<dbReference type="Proteomes" id="UP000016927">
    <property type="component" value="Unassembled WGS sequence"/>
</dbReference>
<organism evidence="3 4">
    <name type="scientific">Nosema bombycis (strain CQ1 / CVCC 102059)</name>
    <name type="common">Microsporidian parasite</name>
    <name type="synonym">Pebrine of silkworm</name>
    <dbReference type="NCBI Taxonomy" id="578461"/>
    <lineage>
        <taxon>Eukaryota</taxon>
        <taxon>Fungi</taxon>
        <taxon>Fungi incertae sedis</taxon>
        <taxon>Microsporidia</taxon>
        <taxon>Nosematidae</taxon>
        <taxon>Nosema</taxon>
    </lineage>
</organism>
<feature type="transmembrane region" description="Helical" evidence="2">
    <location>
        <begin position="58"/>
        <end position="80"/>
    </location>
</feature>
<evidence type="ECO:0000256" key="1">
    <source>
        <dbReference type="SAM" id="Coils"/>
    </source>
</evidence>
<keyword evidence="1" id="KW-0175">Coiled coil</keyword>
<sequence>MERGRSIRGGGEYRERGKSIQRYFYMPIIIYLYSLYLIPLPPVHYPCSQTPPFSYTPFLLPYITPHTLPLLLPFFFVYAYPPFCMNHQEIHFEFCKVFECQEINKNTILKVLKDLNINFQQHNLFPTHSITFYKSLNSLLIDFYKSSLNIDISKKIYSKNEIIGLLVFLYLRKFKKEPSRKLEDFLEKIFFSETSENALKEENEELKNKINKSKNIDDINYDFIDYEVLKKLEKENIKLKKIIKFENDLIIKSWFNLCEEYLKRG</sequence>
<dbReference type="OrthoDB" id="2192358at2759"/>
<keyword evidence="4" id="KW-1185">Reference proteome</keyword>
<reference evidence="3 4" key="1">
    <citation type="journal article" date="2013" name="BMC Genomics">
        <title>Comparative genomics of parasitic silkworm microsporidia reveal an association between genome expansion and host adaptation.</title>
        <authorList>
            <person name="Pan G."/>
            <person name="Xu J."/>
            <person name="Li T."/>
            <person name="Xia Q."/>
            <person name="Liu S.L."/>
            <person name="Zhang G."/>
            <person name="Li S."/>
            <person name="Li C."/>
            <person name="Liu H."/>
            <person name="Yang L."/>
            <person name="Liu T."/>
            <person name="Zhang X."/>
            <person name="Wu Z."/>
            <person name="Fan W."/>
            <person name="Dang X."/>
            <person name="Xiang H."/>
            <person name="Tao M."/>
            <person name="Li Y."/>
            <person name="Hu J."/>
            <person name="Li Z."/>
            <person name="Lin L."/>
            <person name="Luo J."/>
            <person name="Geng L."/>
            <person name="Wang L."/>
            <person name="Long M."/>
            <person name="Wan Y."/>
            <person name="He N."/>
            <person name="Zhang Z."/>
            <person name="Lu C."/>
            <person name="Keeling P.J."/>
            <person name="Wang J."/>
            <person name="Xiang Z."/>
            <person name="Zhou Z."/>
        </authorList>
    </citation>
    <scope>NUCLEOTIDE SEQUENCE [LARGE SCALE GENOMIC DNA]</scope>
    <source>
        <strain evidence="4">CQ1 / CVCC 102059</strain>
    </source>
</reference>
<dbReference type="VEuPathDB" id="MicrosporidiaDB:NBO_929g0006"/>